<evidence type="ECO:0000313" key="2">
    <source>
        <dbReference type="EMBL" id="GGO88756.1"/>
    </source>
</evidence>
<dbReference type="Proteomes" id="UP000599578">
    <property type="component" value="Unassembled WGS sequence"/>
</dbReference>
<reference evidence="2 3" key="1">
    <citation type="journal article" date="2014" name="Int. J. Syst. Evol. Microbiol.">
        <title>Complete genome sequence of Corynebacterium casei LMG S-19264T (=DSM 44701T), isolated from a smear-ripened cheese.</title>
        <authorList>
            <consortium name="US DOE Joint Genome Institute (JGI-PGF)"/>
            <person name="Walter F."/>
            <person name="Albersmeier A."/>
            <person name="Kalinowski J."/>
            <person name="Ruckert C."/>
        </authorList>
    </citation>
    <scope>NUCLEOTIDE SEQUENCE [LARGE SCALE GENOMIC DNA]</scope>
    <source>
        <strain evidence="2 3">CGMCC 1.7286</strain>
    </source>
</reference>
<dbReference type="InterPro" id="IPR007047">
    <property type="entry name" value="Flp_Fap"/>
</dbReference>
<keyword evidence="1" id="KW-0472">Membrane</keyword>
<keyword evidence="1" id="KW-0812">Transmembrane</keyword>
<dbReference type="AlphaFoldDB" id="A0A918DYV4"/>
<accession>A0A918DYV4</accession>
<evidence type="ECO:0000256" key="1">
    <source>
        <dbReference type="SAM" id="Phobius"/>
    </source>
</evidence>
<dbReference type="EMBL" id="BMLT01000019">
    <property type="protein sequence ID" value="GGO88756.1"/>
    <property type="molecule type" value="Genomic_DNA"/>
</dbReference>
<keyword evidence="1" id="KW-1133">Transmembrane helix</keyword>
<comment type="caution">
    <text evidence="2">The sequence shown here is derived from an EMBL/GenBank/DDBJ whole genome shotgun (WGS) entry which is preliminary data.</text>
</comment>
<protein>
    <recommendedName>
        <fullName evidence="4">Flp family type IVb pilin</fullName>
    </recommendedName>
</protein>
<evidence type="ECO:0008006" key="4">
    <source>
        <dbReference type="Google" id="ProtNLM"/>
    </source>
</evidence>
<evidence type="ECO:0000313" key="3">
    <source>
        <dbReference type="Proteomes" id="UP000599578"/>
    </source>
</evidence>
<proteinExistence type="predicted"/>
<organism evidence="2 3">
    <name type="scientific">Marinobacterium nitratireducens</name>
    <dbReference type="NCBI Taxonomy" id="518897"/>
    <lineage>
        <taxon>Bacteria</taxon>
        <taxon>Pseudomonadati</taxon>
        <taxon>Pseudomonadota</taxon>
        <taxon>Gammaproteobacteria</taxon>
        <taxon>Oceanospirillales</taxon>
        <taxon>Oceanospirillaceae</taxon>
        <taxon>Marinobacterium</taxon>
    </lineage>
</organism>
<name>A0A918DYV4_9GAMM</name>
<gene>
    <name evidence="2" type="ORF">GCM10011348_44950</name>
</gene>
<keyword evidence="3" id="KW-1185">Reference proteome</keyword>
<feature type="transmembrane region" description="Helical" evidence="1">
    <location>
        <begin position="31"/>
        <end position="51"/>
    </location>
</feature>
<sequence>MMSKLNLFYCRVRGGINRFFRDEDGASGIEYALIAVMVAVVLAGFIGAGGIDEKIEAVFNSIQTALTSF</sequence>
<dbReference type="Pfam" id="PF04964">
    <property type="entry name" value="Flp_Fap"/>
    <property type="match status" value="1"/>
</dbReference>